<name>A0A401UUC8_9CLOT</name>
<organism evidence="1 2">
    <name type="scientific">Clostridium tagluense</name>
    <dbReference type="NCBI Taxonomy" id="360422"/>
    <lineage>
        <taxon>Bacteria</taxon>
        <taxon>Bacillati</taxon>
        <taxon>Bacillota</taxon>
        <taxon>Clostridia</taxon>
        <taxon>Eubacteriales</taxon>
        <taxon>Clostridiaceae</taxon>
        <taxon>Clostridium</taxon>
    </lineage>
</organism>
<keyword evidence="2" id="KW-1185">Reference proteome</keyword>
<dbReference type="Proteomes" id="UP000287872">
    <property type="component" value="Unassembled WGS sequence"/>
</dbReference>
<protein>
    <submittedName>
        <fullName evidence="1">Uncharacterized protein</fullName>
    </submittedName>
</protein>
<reference evidence="1 2" key="1">
    <citation type="submission" date="2018-11" db="EMBL/GenBank/DDBJ databases">
        <title>Genome sequencing and assembly of Clostridium tagluense strain A121.</title>
        <authorList>
            <person name="Murakami T."/>
            <person name="Segawa T."/>
            <person name="Shcherbakova V.A."/>
            <person name="Mori H."/>
            <person name="Yoshimura Y."/>
        </authorList>
    </citation>
    <scope>NUCLEOTIDE SEQUENCE [LARGE SCALE GENOMIC DNA]</scope>
    <source>
        <strain evidence="1 2">A121</strain>
    </source>
</reference>
<evidence type="ECO:0000313" key="2">
    <source>
        <dbReference type="Proteomes" id="UP000287872"/>
    </source>
</evidence>
<comment type="caution">
    <text evidence="1">The sequence shown here is derived from an EMBL/GenBank/DDBJ whole genome shotgun (WGS) entry which is preliminary data.</text>
</comment>
<dbReference type="AlphaFoldDB" id="A0A401UUC8"/>
<accession>A0A401UUC8</accession>
<gene>
    <name evidence="1" type="ORF">Ctaglu_47700</name>
</gene>
<sequence length="484" mass="55545">MVFSLPKTIEGLKDSNELFIAMLQESATTGNNNDLIIDLYNSNIDVKESDFYKTFKTETISSMKKRTRTGKLLVEGDNLTICSNPYLLLLHMVGEVPNVNNVVVEGFEDPTLPIHKDYISCYTEKFLENEDLASFRNPHNAPNNCILTKVFKHDLIKKYFDFGKNVMAINCVSTECEDLANSMDFDSDFMLTTNSETAVKAVKSVFRNKDYACIVNNIPENGKKWLNNSLSIAKIDNLLAQSKNDIGVSSNMAQLALSYYQHDKTKELRDIVCIMSVLAQVSIDNAKRQYAVNVKAEIARINELDCIKVYKGKIPNWMQYIKKDVKKSRLLKSYECNCTMEYLQIAIDKIKNLTNNKDNIKIETLLVDGIALNNKTNYPQIKKIEDLIQNFDKKVKYTNKIAKKYNWKEDKIETEVAPIRDSVVSRISGLVLTEESMYYLVKNAIDTAEVNIDKEKISDSKKYKRKMLNILYNTHKELFLSVWK</sequence>
<evidence type="ECO:0000313" key="1">
    <source>
        <dbReference type="EMBL" id="GCD13147.1"/>
    </source>
</evidence>
<proteinExistence type="predicted"/>
<dbReference type="EMBL" id="BHYK01000063">
    <property type="protein sequence ID" value="GCD13147.1"/>
    <property type="molecule type" value="Genomic_DNA"/>
</dbReference>